<evidence type="ECO:0000313" key="7">
    <source>
        <dbReference type="RefSeq" id="XP_072859536.1"/>
    </source>
</evidence>
<evidence type="ECO:0000256" key="2">
    <source>
        <dbReference type="ARBA" id="ARBA00022771"/>
    </source>
</evidence>
<dbReference type="PROSITE" id="PS51050">
    <property type="entry name" value="ZF_CW"/>
    <property type="match status" value="1"/>
</dbReference>
<dbReference type="PROSITE" id="PS50812">
    <property type="entry name" value="PWWP"/>
    <property type="match status" value="1"/>
</dbReference>
<dbReference type="PANTHER" id="PTHR15999:SF6">
    <property type="entry name" value="ZINC FINGER CW-TYPE PWWP DOMAIN PROTEIN 2"/>
    <property type="match status" value="1"/>
</dbReference>
<dbReference type="InterPro" id="IPR042778">
    <property type="entry name" value="ZCWPW1/ZCWPW2"/>
</dbReference>
<feature type="domain" description="PWWP" evidence="4">
    <location>
        <begin position="83"/>
        <end position="147"/>
    </location>
</feature>
<dbReference type="Pfam" id="PF00855">
    <property type="entry name" value="PWWP"/>
    <property type="match status" value="1"/>
</dbReference>
<dbReference type="Gene3D" id="2.30.30.140">
    <property type="match status" value="1"/>
</dbReference>
<protein>
    <submittedName>
        <fullName evidence="7">Zinc finger CW-type PWWP domain protein 2</fullName>
    </submittedName>
</protein>
<proteinExistence type="predicted"/>
<dbReference type="Gene3D" id="3.30.40.100">
    <property type="match status" value="1"/>
</dbReference>
<keyword evidence="1" id="KW-0479">Metal-binding</keyword>
<dbReference type="InterPro" id="IPR000313">
    <property type="entry name" value="PWWP_dom"/>
</dbReference>
<dbReference type="SUPFAM" id="SSF63748">
    <property type="entry name" value="Tudor/PWWP/MBT"/>
    <property type="match status" value="1"/>
</dbReference>
<dbReference type="PANTHER" id="PTHR15999">
    <property type="entry name" value="ZINC FINGER CW-TYPE PWWP DOMAIN PROTEIN 1"/>
    <property type="match status" value="1"/>
</dbReference>
<reference evidence="7" key="1">
    <citation type="submission" date="2025-08" db="UniProtKB">
        <authorList>
            <consortium name="RefSeq"/>
        </authorList>
    </citation>
    <scope>IDENTIFICATION</scope>
</reference>
<evidence type="ECO:0000256" key="3">
    <source>
        <dbReference type="ARBA" id="ARBA00022833"/>
    </source>
</evidence>
<keyword evidence="6" id="KW-1185">Reference proteome</keyword>
<dbReference type="RefSeq" id="XP_072859536.1">
    <property type="nucleotide sequence ID" value="XM_073003435.1"/>
</dbReference>
<name>A0ABM5GPG1_9SAUR</name>
<keyword evidence="2" id="KW-0863">Zinc-finger</keyword>
<dbReference type="GeneID" id="110086803"/>
<accession>A0ABM5GPG1</accession>
<dbReference type="Pfam" id="PF07496">
    <property type="entry name" value="zf-CW"/>
    <property type="match status" value="1"/>
</dbReference>
<keyword evidence="3" id="KW-0862">Zinc</keyword>
<gene>
    <name evidence="7" type="primary">ZCWPW2</name>
</gene>
<dbReference type="Proteomes" id="UP001652642">
    <property type="component" value="Chromosome 6"/>
</dbReference>
<evidence type="ECO:0000259" key="5">
    <source>
        <dbReference type="PROSITE" id="PS51050"/>
    </source>
</evidence>
<evidence type="ECO:0000313" key="6">
    <source>
        <dbReference type="Proteomes" id="UP001652642"/>
    </source>
</evidence>
<organism evidence="6 7">
    <name type="scientific">Pogona vitticeps</name>
    <name type="common">central bearded dragon</name>
    <dbReference type="NCBI Taxonomy" id="103695"/>
    <lineage>
        <taxon>Eukaryota</taxon>
        <taxon>Metazoa</taxon>
        <taxon>Chordata</taxon>
        <taxon>Craniata</taxon>
        <taxon>Vertebrata</taxon>
        <taxon>Euteleostomi</taxon>
        <taxon>Lepidosauria</taxon>
        <taxon>Squamata</taxon>
        <taxon>Bifurcata</taxon>
        <taxon>Unidentata</taxon>
        <taxon>Episquamata</taxon>
        <taxon>Toxicofera</taxon>
        <taxon>Iguania</taxon>
        <taxon>Acrodonta</taxon>
        <taxon>Agamidae</taxon>
        <taxon>Amphibolurinae</taxon>
        <taxon>Pogona</taxon>
    </lineage>
</organism>
<evidence type="ECO:0000259" key="4">
    <source>
        <dbReference type="PROSITE" id="PS50812"/>
    </source>
</evidence>
<dbReference type="InterPro" id="IPR011124">
    <property type="entry name" value="Znf_CW"/>
</dbReference>
<feature type="domain" description="CW-type" evidence="5">
    <location>
        <begin position="9"/>
        <end position="64"/>
    </location>
</feature>
<dbReference type="CDD" id="cd20146">
    <property type="entry name" value="PWWP_ZCWPW2"/>
    <property type="match status" value="1"/>
</dbReference>
<sequence length="348" mass="39746">MDSITDHNFSLGKMWVQCENSSCLKWRLLPHDAAAHVDLNAPWYCYMNIDPQFNKCSVSEEGFPGESQFRKHGLKFTYSKLPLGSLVLVKMQTWPRWPGILCPDPVNGQYVTHDLDGNVESHHVEFLGKPHSRQWILIKYIGHYPSSFTADVCRRKKGWYRSALEEADKLLACSVQQRLDSCYLSKKGTMKNKEAKTKMDTILCSKVIKPWAKVCEKKNSYRNGRGKNKRISSCLLQKGASEDILSTENLVLSETEIILKDLDQFLMHVADSSKSSFKSFVDGKDNNGRDEVAKCCMAFTEKRPMEINTLEDSIIIDGKAFKAEECIENITDRFKEIDSLMAEFQDSL</sequence>
<evidence type="ECO:0000256" key="1">
    <source>
        <dbReference type="ARBA" id="ARBA00022723"/>
    </source>
</evidence>